<gene>
    <name evidence="2" type="ORF">LTR09_002176</name>
</gene>
<dbReference type="InterPro" id="IPR053221">
    <property type="entry name" value="Burnettramic_acid_biosynth"/>
</dbReference>
<dbReference type="PANTHER" id="PTHR38887:SF1">
    <property type="entry name" value="RAS MODIFICATION PROTEIN ERF4"/>
    <property type="match status" value="1"/>
</dbReference>
<dbReference type="PANTHER" id="PTHR38887">
    <property type="entry name" value="CHROMOSOME 21, WHOLE GENOME SHOTGUN SEQUENCE"/>
    <property type="match status" value="1"/>
</dbReference>
<evidence type="ECO:0000256" key="1">
    <source>
        <dbReference type="SAM" id="MobiDB-lite"/>
    </source>
</evidence>
<feature type="compositionally biased region" description="Polar residues" evidence="1">
    <location>
        <begin position="104"/>
        <end position="115"/>
    </location>
</feature>
<feature type="compositionally biased region" description="Polar residues" evidence="1">
    <location>
        <begin position="1"/>
        <end position="12"/>
    </location>
</feature>
<accession>A0AAJ0LVW9</accession>
<name>A0AAJ0LVW9_9PEZI</name>
<protein>
    <submittedName>
        <fullName evidence="2">Uncharacterized protein</fullName>
    </submittedName>
</protein>
<evidence type="ECO:0000313" key="3">
    <source>
        <dbReference type="Proteomes" id="UP001271007"/>
    </source>
</evidence>
<dbReference type="Proteomes" id="UP001271007">
    <property type="component" value="Unassembled WGS sequence"/>
</dbReference>
<feature type="region of interest" description="Disordered" evidence="1">
    <location>
        <begin position="1"/>
        <end position="160"/>
    </location>
</feature>
<evidence type="ECO:0000313" key="2">
    <source>
        <dbReference type="EMBL" id="KAK3057137.1"/>
    </source>
</evidence>
<comment type="caution">
    <text evidence="2">The sequence shown here is derived from an EMBL/GenBank/DDBJ whole genome shotgun (WGS) entry which is preliminary data.</text>
</comment>
<reference evidence="2" key="1">
    <citation type="submission" date="2023-04" db="EMBL/GenBank/DDBJ databases">
        <title>Black Yeasts Isolated from many extreme environments.</title>
        <authorList>
            <person name="Coleine C."/>
            <person name="Stajich J.E."/>
            <person name="Selbmann L."/>
        </authorList>
    </citation>
    <scope>NUCLEOTIDE SEQUENCE</scope>
    <source>
        <strain evidence="2">CCFEE 5312</strain>
    </source>
</reference>
<organism evidence="2 3">
    <name type="scientific">Extremus antarcticus</name>
    <dbReference type="NCBI Taxonomy" id="702011"/>
    <lineage>
        <taxon>Eukaryota</taxon>
        <taxon>Fungi</taxon>
        <taxon>Dikarya</taxon>
        <taxon>Ascomycota</taxon>
        <taxon>Pezizomycotina</taxon>
        <taxon>Dothideomycetes</taxon>
        <taxon>Dothideomycetidae</taxon>
        <taxon>Mycosphaerellales</taxon>
        <taxon>Extremaceae</taxon>
        <taxon>Extremus</taxon>
    </lineage>
</organism>
<feature type="compositionally biased region" description="Polar residues" evidence="1">
    <location>
        <begin position="35"/>
        <end position="56"/>
    </location>
</feature>
<sequence>MAQLGQPSSMELNSNNPYAKASASPAPESARLAKEQQQSPDSEKQVVSSEGSTGPNNAPMVVAEDASLNSPIPVAEPEYEAGKEVASSWQTRSKEESAPISMQYHETTPQPSSDFINDVKGPPPAYDSLNRQTSTQSDDLLSSPSAIEPDNGGSRIPKPEDRTAVGQLLSWIPAAPRTHPSQMPPLAQPVVIPQLDVPPQGESVPFMRCYSETLASHEVSMRDFLSFLDGLALAQAPNSTLQGLKMFGVGVGSLPIPIIPLAGKGISALATSGSGHSSSRARLYLERAKKEYFAPRGLSMTIVRDGDLSARLQIPSHASRLAPLTKNSLTENSCKRRLNGLAPYIAPLRFNVSEPDKQLQGVHKMARKHLESRFKGQAREITKLRERQWEEISGVGQEMSGWEEQYAFKMGQVRRVQDGIVDEQKRSHGEKPSGALAEKLEALRELQRALQLMESQRYTAIQNAVGSSQGVEAEMQEITLTSKLKWIVVETIQQ</sequence>
<dbReference type="AlphaFoldDB" id="A0AAJ0LVW9"/>
<feature type="compositionally biased region" description="Low complexity" evidence="1">
    <location>
        <begin position="13"/>
        <end position="30"/>
    </location>
</feature>
<keyword evidence="3" id="KW-1185">Reference proteome</keyword>
<proteinExistence type="predicted"/>
<dbReference type="EMBL" id="JAWDJX010000004">
    <property type="protein sequence ID" value="KAK3057137.1"/>
    <property type="molecule type" value="Genomic_DNA"/>
</dbReference>
<feature type="compositionally biased region" description="Polar residues" evidence="1">
    <location>
        <begin position="129"/>
        <end position="145"/>
    </location>
</feature>